<evidence type="ECO:0000256" key="1">
    <source>
        <dbReference type="ARBA" id="ARBA00004123"/>
    </source>
</evidence>
<feature type="region of interest" description="Disordered" evidence="3">
    <location>
        <begin position="47"/>
        <end position="71"/>
    </location>
</feature>
<dbReference type="PANTHER" id="PTHR37534">
    <property type="entry name" value="TRANSCRIPTIONAL ACTIVATOR PROTEIN UGA3"/>
    <property type="match status" value="1"/>
</dbReference>
<dbReference type="InterPro" id="IPR036864">
    <property type="entry name" value="Zn2-C6_fun-type_DNA-bd_sf"/>
</dbReference>
<dbReference type="Pfam" id="PF00172">
    <property type="entry name" value="Zn_clus"/>
    <property type="match status" value="1"/>
</dbReference>
<organism evidence="5 6">
    <name type="scientific">Lachancea nothofagi CBS 11611</name>
    <dbReference type="NCBI Taxonomy" id="1266666"/>
    <lineage>
        <taxon>Eukaryota</taxon>
        <taxon>Fungi</taxon>
        <taxon>Dikarya</taxon>
        <taxon>Ascomycota</taxon>
        <taxon>Saccharomycotina</taxon>
        <taxon>Saccharomycetes</taxon>
        <taxon>Saccharomycetales</taxon>
        <taxon>Saccharomycetaceae</taxon>
        <taxon>Lachancea</taxon>
    </lineage>
</organism>
<dbReference type="PROSITE" id="PS00463">
    <property type="entry name" value="ZN2_CY6_FUNGAL_1"/>
    <property type="match status" value="1"/>
</dbReference>
<evidence type="ECO:0000256" key="2">
    <source>
        <dbReference type="ARBA" id="ARBA00023242"/>
    </source>
</evidence>
<gene>
    <name evidence="5" type="ORF">LANO_0C00540G</name>
</gene>
<dbReference type="OrthoDB" id="3598904at2759"/>
<name>A0A1G4J3V0_9SACH</name>
<dbReference type="PROSITE" id="PS50048">
    <property type="entry name" value="ZN2_CY6_FUNGAL_2"/>
    <property type="match status" value="1"/>
</dbReference>
<evidence type="ECO:0000256" key="3">
    <source>
        <dbReference type="SAM" id="MobiDB-lite"/>
    </source>
</evidence>
<dbReference type="InterPro" id="IPR001138">
    <property type="entry name" value="Zn2Cys6_DnaBD"/>
</dbReference>
<dbReference type="Proteomes" id="UP000189911">
    <property type="component" value="Chromosome C"/>
</dbReference>
<dbReference type="GO" id="GO:0000981">
    <property type="term" value="F:DNA-binding transcription factor activity, RNA polymerase II-specific"/>
    <property type="evidence" value="ECO:0007669"/>
    <property type="project" value="InterPro"/>
</dbReference>
<dbReference type="AlphaFoldDB" id="A0A1G4J3V0"/>
<comment type="subcellular location">
    <subcellularLocation>
        <location evidence="1">Nucleus</location>
    </subcellularLocation>
</comment>
<reference evidence="6" key="1">
    <citation type="submission" date="2016-03" db="EMBL/GenBank/DDBJ databases">
        <authorList>
            <person name="Devillers Hugo."/>
        </authorList>
    </citation>
    <scope>NUCLEOTIDE SEQUENCE [LARGE SCALE GENOMIC DNA]</scope>
</reference>
<dbReference type="InterPro" id="IPR021858">
    <property type="entry name" value="Fun_TF"/>
</dbReference>
<sequence length="641" mass="74604">MKKRSTTGCLTCRRRRKKCDEQKPVCKGCERNFLPCEWPQCPGIRRRRRRREAPQGPLLLEETETSEPEDEFCRKEKGKETKFHIIQCTDIRSNNHPDKNVHWQFENYSKAENSVLTKYDEQKCRFVEASADEGLAFTMGDDFSKYQEAGLGESDGIPESLDPLHDISIDFLNSVYVDRTIDMHLNRSTVPLVQVPTDALIIHPEVHSAQNFGYDEKHTFFEDLLRRYRRRDEVTDADLDSINLQEFLFYCCAKGFIPKLDTQYTHPSLTTDATFVPQASKNALIKNVFICCGATYLAWCDLERYQQLSDELYINCKAQILDYIEQAENYADDDWLFAALQLLCIRDKNSFTGTVDNSIWHLSKAFFIIRERYYDATSTDLFDDPLLDLLLRESIVLQPQERMFIESFIYQYSISILFARDISCLPNPCAVFRALSLVLKCPVYNLEGHDQWMNNPLLGPSLDTFEILAKLSYIARIQMPLEPKWHKKVLQLRNMCIYYTQPSPAQKIDDLQWFNYRVTSMVGLLVTKTCDLFASKILNYTTFDVTSPKVQMQTKEIINLFKKVPADHQIWGILSWTIVITGAFTRDPKDQLYIIERVQHIAERAHSYCGIKMSSFLHDIWNTADGLKFLFDRNKLAQVDL</sequence>
<evidence type="ECO:0000313" key="5">
    <source>
        <dbReference type="EMBL" id="SCU84136.1"/>
    </source>
</evidence>
<proteinExistence type="predicted"/>
<keyword evidence="2" id="KW-0539">Nucleus</keyword>
<dbReference type="GO" id="GO:0005634">
    <property type="term" value="C:nucleus"/>
    <property type="evidence" value="ECO:0007669"/>
    <property type="project" value="UniProtKB-SubCell"/>
</dbReference>
<keyword evidence="6" id="KW-1185">Reference proteome</keyword>
<dbReference type="PANTHER" id="PTHR37534:SF46">
    <property type="entry name" value="ZN(II)2CYS6 TRANSCRIPTION FACTOR (EUROFUNG)"/>
    <property type="match status" value="1"/>
</dbReference>
<feature type="compositionally biased region" description="Acidic residues" evidence="3">
    <location>
        <begin position="61"/>
        <end position="70"/>
    </location>
</feature>
<evidence type="ECO:0000259" key="4">
    <source>
        <dbReference type="PROSITE" id="PS50048"/>
    </source>
</evidence>
<dbReference type="EMBL" id="LT598446">
    <property type="protein sequence ID" value="SCU84136.1"/>
    <property type="molecule type" value="Genomic_DNA"/>
</dbReference>
<accession>A0A1G4J3V0</accession>
<dbReference type="SMART" id="SM00066">
    <property type="entry name" value="GAL4"/>
    <property type="match status" value="1"/>
</dbReference>
<evidence type="ECO:0000313" key="6">
    <source>
        <dbReference type="Proteomes" id="UP000189911"/>
    </source>
</evidence>
<protein>
    <submittedName>
        <fullName evidence="5">LANO_0C00540g1_1</fullName>
    </submittedName>
</protein>
<dbReference type="CDD" id="cd00067">
    <property type="entry name" value="GAL4"/>
    <property type="match status" value="1"/>
</dbReference>
<dbReference type="GO" id="GO:0008270">
    <property type="term" value="F:zinc ion binding"/>
    <property type="evidence" value="ECO:0007669"/>
    <property type="project" value="InterPro"/>
</dbReference>
<dbReference type="Pfam" id="PF11951">
    <property type="entry name" value="Fungal_trans_2"/>
    <property type="match status" value="1"/>
</dbReference>
<feature type="domain" description="Zn(2)-C6 fungal-type" evidence="4">
    <location>
        <begin position="8"/>
        <end position="38"/>
    </location>
</feature>
<dbReference type="Gene3D" id="4.10.240.10">
    <property type="entry name" value="Zn(2)-C6 fungal-type DNA-binding domain"/>
    <property type="match status" value="1"/>
</dbReference>
<dbReference type="SUPFAM" id="SSF57701">
    <property type="entry name" value="Zn2/Cys6 DNA-binding domain"/>
    <property type="match status" value="1"/>
</dbReference>